<feature type="transmembrane region" description="Helical" evidence="6">
    <location>
        <begin position="214"/>
        <end position="234"/>
    </location>
</feature>
<dbReference type="GO" id="GO:0015658">
    <property type="term" value="F:branched-chain amino acid transmembrane transporter activity"/>
    <property type="evidence" value="ECO:0007669"/>
    <property type="project" value="InterPro"/>
</dbReference>
<dbReference type="EMBL" id="CAEZYB010000024">
    <property type="protein sequence ID" value="CAB4698752.1"/>
    <property type="molecule type" value="Genomic_DNA"/>
</dbReference>
<protein>
    <submittedName>
        <fullName evidence="7">Unannotated protein</fullName>
    </submittedName>
</protein>
<evidence type="ECO:0000256" key="6">
    <source>
        <dbReference type="SAM" id="Phobius"/>
    </source>
</evidence>
<gene>
    <name evidence="7" type="ORF">UFOPK2646_00344</name>
    <name evidence="8" type="ORF">UFOPK4401_00142</name>
</gene>
<keyword evidence="3 6" id="KW-0812">Transmembrane</keyword>
<proteinExistence type="predicted"/>
<dbReference type="EMBL" id="CAFBRB010000007">
    <property type="protein sequence ID" value="CAB5071358.1"/>
    <property type="molecule type" value="Genomic_DNA"/>
</dbReference>
<comment type="subcellular location">
    <subcellularLocation>
        <location evidence="1">Cell membrane</location>
        <topology evidence="1">Multi-pass membrane protein</topology>
    </subcellularLocation>
</comment>
<feature type="transmembrane region" description="Helical" evidence="6">
    <location>
        <begin position="254"/>
        <end position="275"/>
    </location>
</feature>
<accession>A0A6J6PJR4</accession>
<dbReference type="InterPro" id="IPR001851">
    <property type="entry name" value="ABC_transp_permease"/>
</dbReference>
<keyword evidence="2" id="KW-1003">Cell membrane</keyword>
<dbReference type="PANTHER" id="PTHR30482">
    <property type="entry name" value="HIGH-AFFINITY BRANCHED-CHAIN AMINO ACID TRANSPORT SYSTEM PERMEASE"/>
    <property type="match status" value="1"/>
</dbReference>
<keyword evidence="4 6" id="KW-1133">Transmembrane helix</keyword>
<feature type="transmembrane region" description="Helical" evidence="6">
    <location>
        <begin position="12"/>
        <end position="29"/>
    </location>
</feature>
<evidence type="ECO:0000256" key="5">
    <source>
        <dbReference type="ARBA" id="ARBA00023136"/>
    </source>
</evidence>
<keyword evidence="5 6" id="KW-0472">Membrane</keyword>
<evidence type="ECO:0000313" key="7">
    <source>
        <dbReference type="EMBL" id="CAB4698752.1"/>
    </source>
</evidence>
<evidence type="ECO:0000313" key="8">
    <source>
        <dbReference type="EMBL" id="CAB5071358.1"/>
    </source>
</evidence>
<dbReference type="CDD" id="cd06581">
    <property type="entry name" value="TM_PBP1_LivM_like"/>
    <property type="match status" value="1"/>
</dbReference>
<feature type="transmembrane region" description="Helical" evidence="6">
    <location>
        <begin position="60"/>
        <end position="78"/>
    </location>
</feature>
<name>A0A6J6PJR4_9ZZZZ</name>
<evidence type="ECO:0000256" key="1">
    <source>
        <dbReference type="ARBA" id="ARBA00004651"/>
    </source>
</evidence>
<organism evidence="7">
    <name type="scientific">freshwater metagenome</name>
    <dbReference type="NCBI Taxonomy" id="449393"/>
    <lineage>
        <taxon>unclassified sequences</taxon>
        <taxon>metagenomes</taxon>
        <taxon>ecological metagenomes</taxon>
    </lineage>
</organism>
<dbReference type="Pfam" id="PF02653">
    <property type="entry name" value="BPD_transp_2"/>
    <property type="match status" value="1"/>
</dbReference>
<dbReference type="InterPro" id="IPR043428">
    <property type="entry name" value="LivM-like"/>
</dbReference>
<evidence type="ECO:0000256" key="4">
    <source>
        <dbReference type="ARBA" id="ARBA00022989"/>
    </source>
</evidence>
<feature type="transmembrane region" description="Helical" evidence="6">
    <location>
        <begin position="163"/>
        <end position="179"/>
    </location>
</feature>
<feature type="transmembrane region" description="Helical" evidence="6">
    <location>
        <begin position="84"/>
        <end position="108"/>
    </location>
</feature>
<dbReference type="AlphaFoldDB" id="A0A6J6PJR4"/>
<feature type="transmembrane region" description="Helical" evidence="6">
    <location>
        <begin position="35"/>
        <end position="53"/>
    </location>
</feature>
<feature type="transmembrane region" description="Helical" evidence="6">
    <location>
        <begin position="296"/>
        <end position="313"/>
    </location>
</feature>
<feature type="transmembrane region" description="Helical" evidence="6">
    <location>
        <begin position="115"/>
        <end position="136"/>
    </location>
</feature>
<dbReference type="PANTHER" id="PTHR30482:SF10">
    <property type="entry name" value="HIGH-AFFINITY BRANCHED-CHAIN AMINO ACID TRANSPORT PROTEIN BRAE"/>
    <property type="match status" value="1"/>
</dbReference>
<reference evidence="7" key="1">
    <citation type="submission" date="2020-05" db="EMBL/GenBank/DDBJ databases">
        <authorList>
            <person name="Chiriac C."/>
            <person name="Salcher M."/>
            <person name="Ghai R."/>
            <person name="Kavagutti S V."/>
        </authorList>
    </citation>
    <scope>NUCLEOTIDE SEQUENCE</scope>
</reference>
<evidence type="ECO:0000256" key="2">
    <source>
        <dbReference type="ARBA" id="ARBA00022475"/>
    </source>
</evidence>
<sequence length="333" mass="34719">MHKLLQSNFGRLVFFIFLGFIIFLAGNRVDELRVYQGATLAMFVVAISSIILLTGYSGQVSLGHGALLAIGGYSAVLARNYWTLPIWICFAIAVLVAAAAGAVLGTAAARLSGPYLAGSTLALAVGLPSIANQFSFLGGEQGLLFDVGAPPVSLGADFSPYKWYFWIAASAALIALWWLQNILRSRYGRTWRAVRGNEIAAQLAGIHSGKAKTLAFTVSSGLAGLAGALLAMTIGTVSPSAFPLTLSFSLLTGAVLSGVTTLPGVMIGAVTLVATPEISHAISNRIGGSDGVTTNLPGLLVSALLILVVMLVPNGPVEQMRSMRVRKNASISR</sequence>
<dbReference type="GO" id="GO:0005886">
    <property type="term" value="C:plasma membrane"/>
    <property type="evidence" value="ECO:0007669"/>
    <property type="project" value="UniProtKB-SubCell"/>
</dbReference>
<evidence type="ECO:0000256" key="3">
    <source>
        <dbReference type="ARBA" id="ARBA00022692"/>
    </source>
</evidence>